<gene>
    <name evidence="2" type="ORF">M9458_008968</name>
</gene>
<evidence type="ECO:0000256" key="1">
    <source>
        <dbReference type="SAM" id="MobiDB-lite"/>
    </source>
</evidence>
<feature type="region of interest" description="Disordered" evidence="1">
    <location>
        <begin position="29"/>
        <end position="60"/>
    </location>
</feature>
<keyword evidence="3" id="KW-1185">Reference proteome</keyword>
<sequence length="104" mass="11082">SFAAFVEWVLARNVSSFIVGFEDDLTCPTPDLEPSQTSPSCAELQPEPTADREPAPSATDKPSAIWCVLAAHTIPEALIFTNSHPPLCPVSLSCLPCCFSSTTT</sequence>
<organism evidence="2 3">
    <name type="scientific">Cirrhinus mrigala</name>
    <name type="common">Mrigala</name>
    <dbReference type="NCBI Taxonomy" id="683832"/>
    <lineage>
        <taxon>Eukaryota</taxon>
        <taxon>Metazoa</taxon>
        <taxon>Chordata</taxon>
        <taxon>Craniata</taxon>
        <taxon>Vertebrata</taxon>
        <taxon>Euteleostomi</taxon>
        <taxon>Actinopterygii</taxon>
        <taxon>Neopterygii</taxon>
        <taxon>Teleostei</taxon>
        <taxon>Ostariophysi</taxon>
        <taxon>Cypriniformes</taxon>
        <taxon>Cyprinidae</taxon>
        <taxon>Labeoninae</taxon>
        <taxon>Labeonini</taxon>
        <taxon>Cirrhinus</taxon>
    </lineage>
</organism>
<protein>
    <submittedName>
        <fullName evidence="2">Uncharacterized protein</fullName>
    </submittedName>
</protein>
<feature type="non-terminal residue" evidence="2">
    <location>
        <position position="104"/>
    </location>
</feature>
<feature type="non-terminal residue" evidence="2">
    <location>
        <position position="1"/>
    </location>
</feature>
<name>A0ABD0RAJ8_CIRMR</name>
<reference evidence="2 3" key="1">
    <citation type="submission" date="2024-05" db="EMBL/GenBank/DDBJ databases">
        <title>Genome sequencing and assembly of Indian major carp, Cirrhinus mrigala (Hamilton, 1822).</title>
        <authorList>
            <person name="Mohindra V."/>
            <person name="Chowdhury L.M."/>
            <person name="Lal K."/>
            <person name="Jena J.K."/>
        </authorList>
    </citation>
    <scope>NUCLEOTIDE SEQUENCE [LARGE SCALE GENOMIC DNA]</scope>
    <source>
        <strain evidence="2">CM1030</strain>
        <tissue evidence="2">Blood</tissue>
    </source>
</reference>
<dbReference type="Proteomes" id="UP001529510">
    <property type="component" value="Unassembled WGS sequence"/>
</dbReference>
<evidence type="ECO:0000313" key="2">
    <source>
        <dbReference type="EMBL" id="KAL0195396.1"/>
    </source>
</evidence>
<accession>A0ABD0RAJ8</accession>
<comment type="caution">
    <text evidence="2">The sequence shown here is derived from an EMBL/GenBank/DDBJ whole genome shotgun (WGS) entry which is preliminary data.</text>
</comment>
<dbReference type="AlphaFoldDB" id="A0ABD0RAJ8"/>
<dbReference type="EMBL" id="JAMKFB020000004">
    <property type="protein sequence ID" value="KAL0195396.1"/>
    <property type="molecule type" value="Genomic_DNA"/>
</dbReference>
<proteinExistence type="predicted"/>
<evidence type="ECO:0000313" key="3">
    <source>
        <dbReference type="Proteomes" id="UP001529510"/>
    </source>
</evidence>